<feature type="coiled-coil region" evidence="1">
    <location>
        <begin position="229"/>
        <end position="256"/>
    </location>
</feature>
<protein>
    <submittedName>
        <fullName evidence="2">Uncharacterized protein</fullName>
    </submittedName>
</protein>
<name>A0A0F9LXY8_9ZZZZ</name>
<evidence type="ECO:0000313" key="2">
    <source>
        <dbReference type="EMBL" id="KKM99974.1"/>
    </source>
</evidence>
<dbReference type="EMBL" id="LAZR01005436">
    <property type="protein sequence ID" value="KKM99974.1"/>
    <property type="molecule type" value="Genomic_DNA"/>
</dbReference>
<accession>A0A0F9LXY8</accession>
<gene>
    <name evidence="2" type="ORF">LCGC14_1142470</name>
</gene>
<sequence length="271" mass="31733">MTAKHPIVEITLNEPIKKLLASSPIEFTPSCLKDIDMCWYEIERRAAEPSLPTVVMKHGNTPLRLEHVTNITTVINGERGSEVQNLSLILRSIPSNSLHEEYRDFIYSLVENIKQAHWRHYYFPSDPRIPGTESNKIASPDDVFGSYVMSHPWLDPGHKIDLERWLKFGSFYNWYFYKEGAYLHLKAWRRDLDSAPLERATYLITLEFLTESDYWLSGFTEEEDRARWRELLPGRLEDYKQQRKELEDKARAAGIAIDESYQDPPIRALEN</sequence>
<reference evidence="2" key="1">
    <citation type="journal article" date="2015" name="Nature">
        <title>Complex archaea that bridge the gap between prokaryotes and eukaryotes.</title>
        <authorList>
            <person name="Spang A."/>
            <person name="Saw J.H."/>
            <person name="Jorgensen S.L."/>
            <person name="Zaremba-Niedzwiedzka K."/>
            <person name="Martijn J."/>
            <person name="Lind A.E."/>
            <person name="van Eijk R."/>
            <person name="Schleper C."/>
            <person name="Guy L."/>
            <person name="Ettema T.J."/>
        </authorList>
    </citation>
    <scope>NUCLEOTIDE SEQUENCE</scope>
</reference>
<evidence type="ECO:0000256" key="1">
    <source>
        <dbReference type="SAM" id="Coils"/>
    </source>
</evidence>
<organism evidence="2">
    <name type="scientific">marine sediment metagenome</name>
    <dbReference type="NCBI Taxonomy" id="412755"/>
    <lineage>
        <taxon>unclassified sequences</taxon>
        <taxon>metagenomes</taxon>
        <taxon>ecological metagenomes</taxon>
    </lineage>
</organism>
<proteinExistence type="predicted"/>
<dbReference type="AlphaFoldDB" id="A0A0F9LXY8"/>
<comment type="caution">
    <text evidence="2">The sequence shown here is derived from an EMBL/GenBank/DDBJ whole genome shotgun (WGS) entry which is preliminary data.</text>
</comment>
<keyword evidence="1" id="KW-0175">Coiled coil</keyword>